<dbReference type="GeneID" id="13442670"/>
<dbReference type="OMA" id="PHRKQPR"/>
<reference evidence="4" key="3">
    <citation type="journal article" date="2012" name="PLoS Pathog.">
        <title>Comparative genomics of the apicomplexan parasites Toxoplasma gondii and Neospora caninum: Coccidia differing in host range and transmission strategy.</title>
        <authorList>
            <person name="Reid A.J."/>
            <person name="Vermont S.J."/>
            <person name="Cotton J.A."/>
            <person name="Harris D."/>
            <person name="Hill-Cawthorne G.A."/>
            <person name="Konen-Waisman S."/>
            <person name="Latham S.M."/>
            <person name="Mourier T."/>
            <person name="Norton R."/>
            <person name="Quail M.A."/>
            <person name="Sanders M."/>
            <person name="Shanmugam D."/>
            <person name="Sohal A."/>
            <person name="Wasmuth J.D."/>
            <person name="Brunk B."/>
            <person name="Grigg M.E."/>
            <person name="Howard J.C."/>
            <person name="Parkinson J."/>
            <person name="Roos D.S."/>
            <person name="Trees A.J."/>
            <person name="Berriman M."/>
            <person name="Pain A."/>
            <person name="Wastling J.M."/>
        </authorList>
    </citation>
    <scope>NUCLEOTIDE SEQUENCE [LARGE SCALE GENOMIC DNA]</scope>
    <source>
        <strain evidence="4">Liverpool</strain>
    </source>
</reference>
<feature type="region of interest" description="Disordered" evidence="1">
    <location>
        <begin position="71"/>
        <end position="142"/>
    </location>
</feature>
<dbReference type="VEuPathDB" id="ToxoDB:NCLIV_025870"/>
<name>F0VGF4_NEOCL</name>
<evidence type="ECO:0000313" key="2">
    <source>
        <dbReference type="EMBL" id="CBZ52798.1"/>
    </source>
</evidence>
<feature type="region of interest" description="Disordered" evidence="1">
    <location>
        <begin position="1"/>
        <end position="53"/>
    </location>
</feature>
<organism evidence="2 4">
    <name type="scientific">Neospora caninum (strain Liverpool)</name>
    <dbReference type="NCBI Taxonomy" id="572307"/>
    <lineage>
        <taxon>Eukaryota</taxon>
        <taxon>Sar</taxon>
        <taxon>Alveolata</taxon>
        <taxon>Apicomplexa</taxon>
        <taxon>Conoidasida</taxon>
        <taxon>Coccidia</taxon>
        <taxon>Eucoccidiorida</taxon>
        <taxon>Eimeriorina</taxon>
        <taxon>Sarcocystidae</taxon>
        <taxon>Neospora</taxon>
    </lineage>
</organism>
<evidence type="ECO:0000313" key="4">
    <source>
        <dbReference type="Proteomes" id="UP000007494"/>
    </source>
</evidence>
<evidence type="ECO:0000313" key="3">
    <source>
        <dbReference type="EMBL" id="CEL66780.1"/>
    </source>
</evidence>
<feature type="compositionally biased region" description="Basic and acidic residues" evidence="1">
    <location>
        <begin position="71"/>
        <end position="114"/>
    </location>
</feature>
<keyword evidence="4" id="KW-1185">Reference proteome</keyword>
<feature type="region of interest" description="Disordered" evidence="1">
    <location>
        <begin position="205"/>
        <end position="253"/>
    </location>
</feature>
<accession>F0VGF4</accession>
<reference evidence="2" key="2">
    <citation type="submission" date="2011-03" db="EMBL/GenBank/DDBJ databases">
        <title>Comparative genomics and transcriptomics of Neospora caninum and Toxoplasma gondii.</title>
        <authorList>
            <person name="Reid A.J."/>
            <person name="Sohal A."/>
            <person name="Harris D."/>
            <person name="Quail M."/>
            <person name="Sanders M."/>
            <person name="Berriman M."/>
            <person name="Wastling J.M."/>
            <person name="Pain A."/>
        </authorList>
    </citation>
    <scope>NUCLEOTIDE SEQUENCE</scope>
    <source>
        <strain evidence="2">Liverpool</strain>
    </source>
</reference>
<dbReference type="RefSeq" id="XP_003882830.1">
    <property type="nucleotide sequence ID" value="XM_003882781.1"/>
</dbReference>
<protein>
    <submittedName>
        <fullName evidence="2">Uncharacterized protein</fullName>
    </submittedName>
</protein>
<reference evidence="2" key="1">
    <citation type="submission" date="2011-02" db="EMBL/GenBank/DDBJ databases">
        <authorList>
            <person name="Aslett M."/>
        </authorList>
    </citation>
    <scope>NUCLEOTIDE SEQUENCE</scope>
    <source>
        <strain evidence="2">Liverpool</strain>
    </source>
</reference>
<sequence>MFPATSDSRSRSRSPGGSESFAASAHSSRRRDDRAFLDQGFSGGAASSAGRLEPELRAVIKRHVIQVDAHNRYLEKRQMWSQHEKDEEERARKKRESHGIFARDYDGDSEDLRMPHRKQPRPTRSFKEDEGLQGRPGGASMSLFDVHAAERLLNAREKEKKRLKQITGEDGDHWRPDKFYTDELQTEKPWINPYDVMARNLLIQPSEGELTPKADSTSSSSASRKRDKAKKKSKKKLNKEKKKLKKKLKKLKS</sequence>
<dbReference type="EMBL" id="LN714482">
    <property type="protein sequence ID" value="CEL66780.1"/>
    <property type="molecule type" value="Genomic_DNA"/>
</dbReference>
<dbReference type="eggNOG" id="ENOG502QYVY">
    <property type="taxonomic scope" value="Eukaryota"/>
</dbReference>
<proteinExistence type="predicted"/>
<reference evidence="3" key="4">
    <citation type="journal article" date="2015" name="PLoS ONE">
        <title>Comprehensive Evaluation of Toxoplasma gondii VEG and Neospora caninum LIV Genomes with Tachyzoite Stage Transcriptome and Proteome Defines Novel Transcript Features.</title>
        <authorList>
            <person name="Ramaprasad A."/>
            <person name="Mourier T."/>
            <person name="Naeem R."/>
            <person name="Malas T.B."/>
            <person name="Moussa E."/>
            <person name="Panigrahi A."/>
            <person name="Vermont S.J."/>
            <person name="Otto T.D."/>
            <person name="Wastling J."/>
            <person name="Pain A."/>
        </authorList>
    </citation>
    <scope>NUCLEOTIDE SEQUENCE</scope>
    <source>
        <strain evidence="3">Liverpool</strain>
    </source>
</reference>
<dbReference type="OrthoDB" id="333177at2759"/>
<dbReference type="EMBL" id="FR823389">
    <property type="protein sequence ID" value="CBZ52798.1"/>
    <property type="molecule type" value="Genomic_DNA"/>
</dbReference>
<feature type="compositionally biased region" description="Low complexity" evidence="1">
    <location>
        <begin position="213"/>
        <end position="222"/>
    </location>
</feature>
<feature type="compositionally biased region" description="Basic residues" evidence="1">
    <location>
        <begin position="223"/>
        <end position="253"/>
    </location>
</feature>
<gene>
    <name evidence="3" type="ORF">BN1204_025870</name>
    <name evidence="2" type="ORF">NCLIV_025870</name>
</gene>
<dbReference type="AlphaFoldDB" id="F0VGF4"/>
<dbReference type="Proteomes" id="UP000007494">
    <property type="component" value="Chromosome VIIb"/>
</dbReference>
<feature type="compositionally biased region" description="Low complexity" evidence="1">
    <location>
        <begin position="13"/>
        <end position="26"/>
    </location>
</feature>
<evidence type="ECO:0000256" key="1">
    <source>
        <dbReference type="SAM" id="MobiDB-lite"/>
    </source>
</evidence>
<dbReference type="InParanoid" id="F0VGF4"/>